<reference evidence="3 4" key="1">
    <citation type="submission" date="2010-12" db="EMBL/GenBank/DDBJ databases">
        <title>Whole genome sequence of Acidiphilium multivorum AIU301.</title>
        <authorList>
            <person name="Narita-Yamada S."/>
            <person name="Nakamura S."/>
            <person name="Ito N."/>
            <person name="Takarada H."/>
            <person name="Katano Y."/>
            <person name="Nakazawa H."/>
            <person name="Hosoyama A."/>
            <person name="Yamada R."/>
            <person name="Fujita N."/>
        </authorList>
    </citation>
    <scope>NUCLEOTIDE SEQUENCE [LARGE SCALE GENOMIC DNA]</scope>
    <source>
        <strain evidence="4">DSM 11245 / JCM 8867 / AIU301</strain>
    </source>
</reference>
<dbReference type="Pfam" id="PF06938">
    <property type="entry name" value="DUF1285_N"/>
    <property type="match status" value="1"/>
</dbReference>
<dbReference type="Gene3D" id="3.10.540.10">
    <property type="entry name" value="duf1285 like domain"/>
    <property type="match status" value="1"/>
</dbReference>
<dbReference type="Gene3D" id="2.30.270.10">
    <property type="entry name" value="duf1285 protein"/>
    <property type="match status" value="1"/>
</dbReference>
<dbReference type="InterPro" id="IPR048341">
    <property type="entry name" value="DUF1285_N"/>
</dbReference>
<evidence type="ECO:0000259" key="2">
    <source>
        <dbReference type="Pfam" id="PF21028"/>
    </source>
</evidence>
<dbReference type="Proteomes" id="UP000007100">
    <property type="component" value="Chromosome"/>
</dbReference>
<dbReference type="InterPro" id="IPR048342">
    <property type="entry name" value="DUF1285_C"/>
</dbReference>
<proteinExistence type="predicted"/>
<dbReference type="EMBL" id="AP012035">
    <property type="protein sequence ID" value="BAJ81600.1"/>
    <property type="molecule type" value="Genomic_DNA"/>
</dbReference>
<dbReference type="KEGG" id="amv:ACMV_22530"/>
<dbReference type="HOGENOM" id="CLU_096796_2_0_5"/>
<evidence type="ECO:0000259" key="1">
    <source>
        <dbReference type="Pfam" id="PF06938"/>
    </source>
</evidence>
<sequence>MVDDPRHVAGISSKAASAALRSPASDVNAITGGGIVPLRPPGCDGVTAPARTRTPVDCGDLPFLIRRDGTWLYRGSPIGRKSMVCLFASVLKRDPTGAFLLETPVERGRIEVEDAPFVAVELDWHGQGRDQVLYLRTNVDETIAIGPDHPLRVAHDLLTCEPTPYVVVRAGQGPFPIEARVSRSVYYELVALAEPGVQFGKRVLGVWSQSAFFSLGEIAHPVE</sequence>
<dbReference type="Pfam" id="PF21028">
    <property type="entry name" value="DUF1285_C"/>
    <property type="match status" value="1"/>
</dbReference>
<gene>
    <name evidence="3" type="ordered locus">ACMV_22530</name>
</gene>
<organism evidence="3 4">
    <name type="scientific">Acidiphilium multivorum (strain DSM 11245 / JCM 8867 / NBRC 100883 / AIU 301)</name>
    <dbReference type="NCBI Taxonomy" id="926570"/>
    <lineage>
        <taxon>Bacteria</taxon>
        <taxon>Pseudomonadati</taxon>
        <taxon>Pseudomonadota</taxon>
        <taxon>Alphaproteobacteria</taxon>
        <taxon>Acetobacterales</taxon>
        <taxon>Acidocellaceae</taxon>
        <taxon>Acidiphilium</taxon>
    </lineage>
</organism>
<name>F0J0R4_ACIMA</name>
<accession>F0J0R4</accession>
<keyword evidence="4" id="KW-1185">Reference proteome</keyword>
<evidence type="ECO:0000313" key="3">
    <source>
        <dbReference type="EMBL" id="BAJ81600.1"/>
    </source>
</evidence>
<feature type="domain" description="DUF1285" evidence="2">
    <location>
        <begin position="116"/>
        <end position="215"/>
    </location>
</feature>
<evidence type="ECO:0008006" key="5">
    <source>
        <dbReference type="Google" id="ProtNLM"/>
    </source>
</evidence>
<feature type="domain" description="DUF1285" evidence="1">
    <location>
        <begin position="49"/>
        <end position="115"/>
    </location>
</feature>
<protein>
    <recommendedName>
        <fullName evidence="5">Proteophosphoglycan</fullName>
    </recommendedName>
</protein>
<dbReference type="InterPro" id="IPR023361">
    <property type="entry name" value="DUF1285_beta_roll_sf"/>
</dbReference>
<dbReference type="AlphaFoldDB" id="F0J0R4"/>
<evidence type="ECO:0000313" key="4">
    <source>
        <dbReference type="Proteomes" id="UP000007100"/>
    </source>
</evidence>
<dbReference type="RefSeq" id="WP_013640488.1">
    <property type="nucleotide sequence ID" value="NC_015186.1"/>
</dbReference>